<dbReference type="InterPro" id="IPR036097">
    <property type="entry name" value="HisK_dim/P_sf"/>
</dbReference>
<dbReference type="SUPFAM" id="SSF55785">
    <property type="entry name" value="PYP-like sensor domain (PAS domain)"/>
    <property type="match status" value="2"/>
</dbReference>
<dbReference type="SMART" id="SM00387">
    <property type="entry name" value="HATPase_c"/>
    <property type="match status" value="1"/>
</dbReference>
<dbReference type="AlphaFoldDB" id="A0A2I8VIY0"/>
<organism evidence="12 13">
    <name type="scientific">Salinigranum rubrum</name>
    <dbReference type="NCBI Taxonomy" id="755307"/>
    <lineage>
        <taxon>Archaea</taxon>
        <taxon>Methanobacteriati</taxon>
        <taxon>Methanobacteriota</taxon>
        <taxon>Stenosarchaea group</taxon>
        <taxon>Halobacteria</taxon>
        <taxon>Halobacteriales</taxon>
        <taxon>Haloferacaceae</taxon>
        <taxon>Salinigranum</taxon>
    </lineage>
</organism>
<evidence type="ECO:0000259" key="10">
    <source>
        <dbReference type="PROSITE" id="PS50112"/>
    </source>
</evidence>
<dbReference type="CDD" id="cd00156">
    <property type="entry name" value="REC"/>
    <property type="match status" value="1"/>
</dbReference>
<gene>
    <name evidence="12" type="ORF">C2R22_09595</name>
</gene>
<dbReference type="InterPro" id="IPR003594">
    <property type="entry name" value="HATPase_dom"/>
</dbReference>
<sequence>MMSHSVDSVRVEAPIRLLHVDDDQLLTGLLNDLVVQSHDDISLHSMHDCDGVLSYLETNDVDCVISDYEMPGTNGLELLDAVRQRWPDLPFILFTGQGDEEIAEKAINAGVTDYVQKRSGALQFALLLNRVRKAVEQRRARAALERELRIEKEHFRMALENSPFVAFRLDTDLRYTWVGNPHEDFEVEQVLGKRDDELLPPEAAETVMEPKRRALETGERVREEVTYELPSGVVTYDLTVEPLRDESGAVVGLTCASLDVTDRKAYERQLERDSQRTEAQFELLVDTVEDYAIFLLDPDGRVQTWNRGAENIKGYAREEVVGEHVSVFYPEDDVAAGVPERNLREAKAEGHFRGEGWRVRKDGSTFWADVRLTAIREDGEFLGYAKVTRDSTEQKRERDLLERKEQLEDLISAISHDLRGPLSVAAGNVELARRTDDLSRLDATSQALERATELLDHLGRLAKEGTQILTPKPTDLCEVAETAWSLVETGGAELVVEGSLTVVADPSRLQQLFENLFANSVAHAGPDVTVWVGPLDERDGFYVEDDGPGVPETERAKVFEMGYSTDTDGTGFGLAICNQIADAHGWDIGVTEGRRGGARFEMSSVGVA</sequence>
<evidence type="ECO:0000313" key="13">
    <source>
        <dbReference type="Proteomes" id="UP000236584"/>
    </source>
</evidence>
<evidence type="ECO:0000259" key="11">
    <source>
        <dbReference type="PROSITE" id="PS50113"/>
    </source>
</evidence>
<dbReference type="InterPro" id="IPR000014">
    <property type="entry name" value="PAS"/>
</dbReference>
<dbReference type="PROSITE" id="PS50110">
    <property type="entry name" value="RESPONSE_REGULATORY"/>
    <property type="match status" value="1"/>
</dbReference>
<dbReference type="InterPro" id="IPR000700">
    <property type="entry name" value="PAS-assoc_C"/>
</dbReference>
<reference evidence="12 13" key="1">
    <citation type="submission" date="2018-01" db="EMBL/GenBank/DDBJ databases">
        <title>Complete genome sequence of Salinigranum rubrum GX10T, an extremely halophilic archaeon isolated from a marine solar saltern.</title>
        <authorList>
            <person name="Han S."/>
        </authorList>
    </citation>
    <scope>NUCLEOTIDE SEQUENCE [LARGE SCALE GENOMIC DNA]</scope>
    <source>
        <strain evidence="12 13">GX10</strain>
    </source>
</reference>
<keyword evidence="4" id="KW-0808">Transferase</keyword>
<feature type="domain" description="PAC" evidence="11">
    <location>
        <begin position="221"/>
        <end position="272"/>
    </location>
</feature>
<dbReference type="EMBL" id="CP026309">
    <property type="protein sequence ID" value="AUV81870.1"/>
    <property type="molecule type" value="Genomic_DNA"/>
</dbReference>
<dbReference type="Pfam" id="PF08448">
    <property type="entry name" value="PAS_4"/>
    <property type="match status" value="1"/>
</dbReference>
<keyword evidence="3 7" id="KW-0597">Phosphoprotein</keyword>
<dbReference type="KEGG" id="srub:C2R22_09595"/>
<evidence type="ECO:0000256" key="4">
    <source>
        <dbReference type="ARBA" id="ARBA00022679"/>
    </source>
</evidence>
<dbReference type="Pfam" id="PF00512">
    <property type="entry name" value="HisKA"/>
    <property type="match status" value="1"/>
</dbReference>
<dbReference type="InterPro" id="IPR013656">
    <property type="entry name" value="PAS_4"/>
</dbReference>
<feature type="modified residue" description="4-aspartylphosphate" evidence="7">
    <location>
        <position position="67"/>
    </location>
</feature>
<dbReference type="InterPro" id="IPR001610">
    <property type="entry name" value="PAC"/>
</dbReference>
<dbReference type="PRINTS" id="PR00344">
    <property type="entry name" value="BCTRLSENSOR"/>
</dbReference>
<dbReference type="Gene3D" id="3.40.50.2300">
    <property type="match status" value="1"/>
</dbReference>
<accession>A0A2I8VIY0</accession>
<dbReference type="PROSITE" id="PS50112">
    <property type="entry name" value="PAS"/>
    <property type="match status" value="1"/>
</dbReference>
<keyword evidence="13" id="KW-1185">Reference proteome</keyword>
<dbReference type="CDD" id="cd00130">
    <property type="entry name" value="PAS"/>
    <property type="match status" value="2"/>
</dbReference>
<evidence type="ECO:0000313" key="12">
    <source>
        <dbReference type="EMBL" id="AUV81870.1"/>
    </source>
</evidence>
<dbReference type="GO" id="GO:0000155">
    <property type="term" value="F:phosphorelay sensor kinase activity"/>
    <property type="evidence" value="ECO:0007669"/>
    <property type="project" value="InterPro"/>
</dbReference>
<feature type="domain" description="PAS" evidence="10">
    <location>
        <begin position="277"/>
        <end position="332"/>
    </location>
</feature>
<dbReference type="PROSITE" id="PS50113">
    <property type="entry name" value="PAC"/>
    <property type="match status" value="2"/>
</dbReference>
<dbReference type="Gene3D" id="1.10.287.130">
    <property type="match status" value="1"/>
</dbReference>
<dbReference type="Pfam" id="PF02518">
    <property type="entry name" value="HATPase_c"/>
    <property type="match status" value="1"/>
</dbReference>
<comment type="catalytic activity">
    <reaction evidence="1">
        <text>ATP + protein L-histidine = ADP + protein N-phospho-L-histidine.</text>
        <dbReference type="EC" id="2.7.13.3"/>
    </reaction>
</comment>
<feature type="domain" description="Response regulatory" evidence="9">
    <location>
        <begin position="16"/>
        <end position="132"/>
    </location>
</feature>
<evidence type="ECO:0000259" key="8">
    <source>
        <dbReference type="PROSITE" id="PS50109"/>
    </source>
</evidence>
<feature type="domain" description="Histidine kinase" evidence="8">
    <location>
        <begin position="413"/>
        <end position="603"/>
    </location>
</feature>
<dbReference type="Pfam" id="PF00072">
    <property type="entry name" value="Response_reg"/>
    <property type="match status" value="1"/>
</dbReference>
<dbReference type="SUPFAM" id="SSF47384">
    <property type="entry name" value="Homodimeric domain of signal transducing histidine kinase"/>
    <property type="match status" value="1"/>
</dbReference>
<dbReference type="InterPro" id="IPR003661">
    <property type="entry name" value="HisK_dim/P_dom"/>
</dbReference>
<dbReference type="InterPro" id="IPR005467">
    <property type="entry name" value="His_kinase_dom"/>
</dbReference>
<evidence type="ECO:0000256" key="2">
    <source>
        <dbReference type="ARBA" id="ARBA00012438"/>
    </source>
</evidence>
<dbReference type="SMART" id="SM00091">
    <property type="entry name" value="PAS"/>
    <property type="match status" value="2"/>
</dbReference>
<dbReference type="InterPro" id="IPR001789">
    <property type="entry name" value="Sig_transdc_resp-reg_receiver"/>
</dbReference>
<name>A0A2I8VIY0_9EURY</name>
<dbReference type="SMART" id="SM00448">
    <property type="entry name" value="REC"/>
    <property type="match status" value="1"/>
</dbReference>
<dbReference type="CDD" id="cd00082">
    <property type="entry name" value="HisKA"/>
    <property type="match status" value="1"/>
</dbReference>
<evidence type="ECO:0000259" key="9">
    <source>
        <dbReference type="PROSITE" id="PS50110"/>
    </source>
</evidence>
<dbReference type="InterPro" id="IPR050736">
    <property type="entry name" value="Sensor_HK_Regulatory"/>
</dbReference>
<dbReference type="PROSITE" id="PS50109">
    <property type="entry name" value="HIS_KIN"/>
    <property type="match status" value="1"/>
</dbReference>
<evidence type="ECO:0000256" key="1">
    <source>
        <dbReference type="ARBA" id="ARBA00000085"/>
    </source>
</evidence>
<feature type="domain" description="PAC" evidence="11">
    <location>
        <begin position="352"/>
        <end position="403"/>
    </location>
</feature>
<dbReference type="InterPro" id="IPR035965">
    <property type="entry name" value="PAS-like_dom_sf"/>
</dbReference>
<dbReference type="SUPFAM" id="SSF55874">
    <property type="entry name" value="ATPase domain of HSP90 chaperone/DNA topoisomerase II/histidine kinase"/>
    <property type="match status" value="1"/>
</dbReference>
<dbReference type="Gene3D" id="3.30.565.10">
    <property type="entry name" value="Histidine kinase-like ATPase, C-terminal domain"/>
    <property type="match status" value="1"/>
</dbReference>
<dbReference type="SUPFAM" id="SSF52172">
    <property type="entry name" value="CheY-like"/>
    <property type="match status" value="1"/>
</dbReference>
<dbReference type="InterPro" id="IPR011006">
    <property type="entry name" value="CheY-like_superfamily"/>
</dbReference>
<dbReference type="NCBIfam" id="TIGR00229">
    <property type="entry name" value="sensory_box"/>
    <property type="match status" value="2"/>
</dbReference>
<evidence type="ECO:0000256" key="5">
    <source>
        <dbReference type="ARBA" id="ARBA00022777"/>
    </source>
</evidence>
<keyword evidence="5" id="KW-0418">Kinase</keyword>
<proteinExistence type="predicted"/>
<evidence type="ECO:0000256" key="7">
    <source>
        <dbReference type="PROSITE-ProRule" id="PRU00169"/>
    </source>
</evidence>
<dbReference type="Gene3D" id="3.30.450.20">
    <property type="entry name" value="PAS domain"/>
    <property type="match status" value="2"/>
</dbReference>
<dbReference type="InterPro" id="IPR036890">
    <property type="entry name" value="HATPase_C_sf"/>
</dbReference>
<dbReference type="PANTHER" id="PTHR43711:SF1">
    <property type="entry name" value="HISTIDINE KINASE 1"/>
    <property type="match status" value="1"/>
</dbReference>
<evidence type="ECO:0000256" key="6">
    <source>
        <dbReference type="ARBA" id="ARBA00023012"/>
    </source>
</evidence>
<dbReference type="InterPro" id="IPR004358">
    <property type="entry name" value="Sig_transdc_His_kin-like_C"/>
</dbReference>
<dbReference type="EC" id="2.7.13.3" evidence="2"/>
<evidence type="ECO:0000256" key="3">
    <source>
        <dbReference type="ARBA" id="ARBA00022553"/>
    </source>
</evidence>
<dbReference type="PANTHER" id="PTHR43711">
    <property type="entry name" value="TWO-COMPONENT HISTIDINE KINASE"/>
    <property type="match status" value="1"/>
</dbReference>
<dbReference type="Proteomes" id="UP000236584">
    <property type="component" value="Chromosome"/>
</dbReference>
<dbReference type="SMART" id="SM00388">
    <property type="entry name" value="HisKA"/>
    <property type="match status" value="1"/>
</dbReference>
<dbReference type="Pfam" id="PF13426">
    <property type="entry name" value="PAS_9"/>
    <property type="match status" value="1"/>
</dbReference>
<protein>
    <recommendedName>
        <fullName evidence="2">histidine kinase</fullName>
        <ecNumber evidence="2">2.7.13.3</ecNumber>
    </recommendedName>
</protein>
<dbReference type="SMART" id="SM00086">
    <property type="entry name" value="PAC"/>
    <property type="match status" value="2"/>
</dbReference>
<keyword evidence="6" id="KW-0902">Two-component regulatory system</keyword>